<dbReference type="SUPFAM" id="SSF52540">
    <property type="entry name" value="P-loop containing nucleoside triphosphate hydrolases"/>
    <property type="match status" value="1"/>
</dbReference>
<evidence type="ECO:0000313" key="3">
    <source>
        <dbReference type="Proteomes" id="UP000739411"/>
    </source>
</evidence>
<dbReference type="InterPro" id="IPR027417">
    <property type="entry name" value="P-loop_NTPase"/>
</dbReference>
<dbReference type="GO" id="GO:0016887">
    <property type="term" value="F:ATP hydrolysis activity"/>
    <property type="evidence" value="ECO:0007669"/>
    <property type="project" value="InterPro"/>
</dbReference>
<comment type="caution">
    <text evidence="2">The sequence shown here is derived from an EMBL/GenBank/DDBJ whole genome shotgun (WGS) entry which is preliminary data.</text>
</comment>
<dbReference type="SMART" id="SM00382">
    <property type="entry name" value="AAA"/>
    <property type="match status" value="1"/>
</dbReference>
<dbReference type="Gene3D" id="3.40.50.300">
    <property type="entry name" value="P-loop containing nucleotide triphosphate hydrolases"/>
    <property type="match status" value="1"/>
</dbReference>
<organism evidence="2 3">
    <name type="scientific">Candidatus Dechloromonas phosphorivorans</name>
    <dbReference type="NCBI Taxonomy" id="2899244"/>
    <lineage>
        <taxon>Bacteria</taxon>
        <taxon>Pseudomonadati</taxon>
        <taxon>Pseudomonadota</taxon>
        <taxon>Betaproteobacteria</taxon>
        <taxon>Rhodocyclales</taxon>
        <taxon>Azonexaceae</taxon>
        <taxon>Dechloromonas</taxon>
    </lineage>
</organism>
<dbReference type="CDD" id="cd00009">
    <property type="entry name" value="AAA"/>
    <property type="match status" value="1"/>
</dbReference>
<dbReference type="AlphaFoldDB" id="A0A935KCC2"/>
<dbReference type="Proteomes" id="UP000739411">
    <property type="component" value="Unassembled WGS sequence"/>
</dbReference>
<name>A0A935KCC2_9RHOO</name>
<feature type="domain" description="AAA+ ATPase" evidence="1">
    <location>
        <begin position="39"/>
        <end position="186"/>
    </location>
</feature>
<evidence type="ECO:0000313" key="2">
    <source>
        <dbReference type="EMBL" id="MBK7416820.1"/>
    </source>
</evidence>
<dbReference type="InterPro" id="IPR049945">
    <property type="entry name" value="AAA_22"/>
</dbReference>
<dbReference type="InterPro" id="IPR003593">
    <property type="entry name" value="AAA+_ATPase"/>
</dbReference>
<reference evidence="2 3" key="1">
    <citation type="submission" date="2020-10" db="EMBL/GenBank/DDBJ databases">
        <title>Connecting structure to function with the recovery of over 1000 high-quality activated sludge metagenome-assembled genomes encoding full-length rRNA genes using long-read sequencing.</title>
        <authorList>
            <person name="Singleton C.M."/>
            <person name="Petriglieri F."/>
            <person name="Kristensen J.M."/>
            <person name="Kirkegaard R.H."/>
            <person name="Michaelsen T.Y."/>
            <person name="Andersen M.H."/>
            <person name="Karst S.M."/>
            <person name="Dueholm M.S."/>
            <person name="Nielsen P.H."/>
            <person name="Albertsen M."/>
        </authorList>
    </citation>
    <scope>NUCLEOTIDE SEQUENCE [LARGE SCALE GENOMIC DNA]</scope>
    <source>
        <strain evidence="2">EsbW_18-Q3-R4-48_BATAC.463</strain>
    </source>
</reference>
<proteinExistence type="predicted"/>
<evidence type="ECO:0000259" key="1">
    <source>
        <dbReference type="SMART" id="SM00382"/>
    </source>
</evidence>
<dbReference type="InterPro" id="IPR052026">
    <property type="entry name" value="ExeA_AAA_ATPase_DNA-bind"/>
</dbReference>
<accession>A0A935KCC2</accession>
<dbReference type="PANTHER" id="PTHR35894">
    <property type="entry name" value="GENERAL SECRETION PATHWAY PROTEIN A-RELATED"/>
    <property type="match status" value="1"/>
</dbReference>
<gene>
    <name evidence="2" type="ORF">IPJ38_18670</name>
</gene>
<sequence>MRVEVMQHFGLTVPLSQAGYYETAHHKDLMKDVRGAINEGRLIAICGVIGSGKTVMLRRLQQVLEDEKKVTVSKSLAIEKHSIKLATFIAALYYDLSTEKQVRIPTQGEKRERDLRELVRKNKRPVALFVDEAHDLNGHTLTGLKRLMELVEDGDGRLSVVLAGHPKLRNDLRRPTMEEIGYRTDVFSLDGIAGSQREYIHWLLDACTGHQAAAEPILTEEAIDLLATKLRTPLQIQLHLTLALEAGYQAGECPVSAEVVESVLSRQIDDLEPTLTRHGYRIKDLVEQFDAKPAEIKAMFNNSLEPARVAELREKMLYAGLPI</sequence>
<dbReference type="EMBL" id="JADJMS010000046">
    <property type="protein sequence ID" value="MBK7416820.1"/>
    <property type="molecule type" value="Genomic_DNA"/>
</dbReference>
<dbReference type="Pfam" id="PF13401">
    <property type="entry name" value="AAA_22"/>
    <property type="match status" value="1"/>
</dbReference>
<dbReference type="PANTHER" id="PTHR35894:SF1">
    <property type="entry name" value="PHOSPHORIBULOKINASE _ URIDINE KINASE FAMILY"/>
    <property type="match status" value="1"/>
</dbReference>
<protein>
    <submittedName>
        <fullName evidence="2">ExeA family protein</fullName>
    </submittedName>
</protein>